<dbReference type="PANTHER" id="PTHR31306:SF4">
    <property type="entry name" value="ALPHA-1,2-GALACTOSYLTRANSFERASE"/>
    <property type="match status" value="1"/>
</dbReference>
<dbReference type="InterPro" id="IPR029044">
    <property type="entry name" value="Nucleotide-diphossugar_trans"/>
</dbReference>
<dbReference type="GO" id="GO:0016757">
    <property type="term" value="F:glycosyltransferase activity"/>
    <property type="evidence" value="ECO:0007669"/>
    <property type="project" value="UniProtKB-KW"/>
</dbReference>
<dbReference type="Gene3D" id="3.90.550.10">
    <property type="entry name" value="Spore Coat Polysaccharide Biosynthesis Protein SpsA, Chain A"/>
    <property type="match status" value="1"/>
</dbReference>
<evidence type="ECO:0008006" key="5">
    <source>
        <dbReference type="Google" id="ProtNLM"/>
    </source>
</evidence>
<keyword evidence="1" id="KW-0328">Glycosyltransferase</keyword>
<evidence type="ECO:0000256" key="1">
    <source>
        <dbReference type="ARBA" id="ARBA00022676"/>
    </source>
</evidence>
<dbReference type="InterPro" id="IPR008630">
    <property type="entry name" value="Glyco_trans_34"/>
</dbReference>
<dbReference type="EMBL" id="JBAFSM010000058">
    <property type="protein sequence ID" value="MEG3439742.1"/>
    <property type="molecule type" value="Genomic_DNA"/>
</dbReference>
<evidence type="ECO:0000313" key="3">
    <source>
        <dbReference type="EMBL" id="MEG3439742.1"/>
    </source>
</evidence>
<gene>
    <name evidence="3" type="ORF">V0288_21620</name>
</gene>
<keyword evidence="2" id="KW-0808">Transferase</keyword>
<name>A0AAW9QPN6_9CHRO</name>
<dbReference type="GO" id="GO:0016020">
    <property type="term" value="C:membrane"/>
    <property type="evidence" value="ECO:0007669"/>
    <property type="project" value="InterPro"/>
</dbReference>
<reference evidence="3 4" key="1">
    <citation type="submission" date="2024-01" db="EMBL/GenBank/DDBJ databases">
        <title>Genomic insights into the taxonomy and metabolism of the cyanobacterium Pannus brasiliensis CCIBt3594.</title>
        <authorList>
            <person name="Machado M."/>
            <person name="Botero N.B."/>
            <person name="Andreote A.P.D."/>
            <person name="Feitosa A.M.T."/>
            <person name="Popin R."/>
            <person name="Sivonen K."/>
            <person name="Fiore M.F."/>
        </authorList>
    </citation>
    <scope>NUCLEOTIDE SEQUENCE [LARGE SCALE GENOMIC DNA]</scope>
    <source>
        <strain evidence="3 4">CCIBt3594</strain>
    </source>
</reference>
<evidence type="ECO:0000256" key="2">
    <source>
        <dbReference type="ARBA" id="ARBA00022679"/>
    </source>
</evidence>
<accession>A0AAW9QPN6</accession>
<keyword evidence="4" id="KW-1185">Reference proteome</keyword>
<organism evidence="3 4">
    <name type="scientific">Pannus brasiliensis CCIBt3594</name>
    <dbReference type="NCBI Taxonomy" id="1427578"/>
    <lineage>
        <taxon>Bacteria</taxon>
        <taxon>Bacillati</taxon>
        <taxon>Cyanobacteriota</taxon>
        <taxon>Cyanophyceae</taxon>
        <taxon>Oscillatoriophycideae</taxon>
        <taxon>Chroococcales</taxon>
        <taxon>Microcystaceae</taxon>
        <taxon>Pannus</taxon>
    </lineage>
</organism>
<evidence type="ECO:0000313" key="4">
    <source>
        <dbReference type="Proteomes" id="UP001328733"/>
    </source>
</evidence>
<dbReference type="GO" id="GO:0006487">
    <property type="term" value="P:protein N-linked glycosylation"/>
    <property type="evidence" value="ECO:0007669"/>
    <property type="project" value="TreeGrafter"/>
</dbReference>
<dbReference type="SUPFAM" id="SSF53448">
    <property type="entry name" value="Nucleotide-diphospho-sugar transferases"/>
    <property type="match status" value="1"/>
</dbReference>
<comment type="caution">
    <text evidence="3">The sequence shown here is derived from an EMBL/GenBank/DDBJ whole genome shotgun (WGS) entry which is preliminary data.</text>
</comment>
<dbReference type="RefSeq" id="WP_332867221.1">
    <property type="nucleotide sequence ID" value="NZ_JBAFSM010000058.1"/>
</dbReference>
<dbReference type="AlphaFoldDB" id="A0AAW9QPN6"/>
<dbReference type="Proteomes" id="UP001328733">
    <property type="component" value="Unassembled WGS sequence"/>
</dbReference>
<sequence length="209" mass="24556">MPDLKICFFQVTSPEIYDYSNYATKLNKKYCELHYYEYLEVPLVEREDYAPQWGKIFATIELLKIDKYTHIFCLDADAVVLNRSIKLESIIAKMRTAIAFSENGKNGGGLINTGAFIVNPQAIEILEQCVRLAEEEMRDRKMNVYHEQDVIAKMYAEGLEMDIFPMNEMNSYWLYDIHANDGQFIYHFMGRSLEEKTQIAKDLFEKYNF</sequence>
<dbReference type="PANTHER" id="PTHR31306">
    <property type="entry name" value="ALPHA-1,6-MANNOSYLTRANSFERASE MNN11-RELATED"/>
    <property type="match status" value="1"/>
</dbReference>
<protein>
    <recommendedName>
        <fullName evidence="5">Glycosyltransferase</fullName>
    </recommendedName>
</protein>
<proteinExistence type="predicted"/>